<keyword evidence="3" id="KW-1185">Reference proteome</keyword>
<reference evidence="2 3" key="1">
    <citation type="submission" date="2019-06" db="EMBL/GenBank/DDBJ databases">
        <authorList>
            <person name="Li J."/>
        </authorList>
    </citation>
    <scope>NUCLEOTIDE SEQUENCE [LARGE SCALE GENOMIC DNA]</scope>
    <source>
        <strain evidence="2 3">CGMCC 1.8012</strain>
    </source>
</reference>
<dbReference type="RefSeq" id="WP_139599604.1">
    <property type="nucleotide sequence ID" value="NZ_VDDC01000049.1"/>
</dbReference>
<proteinExistence type="predicted"/>
<feature type="compositionally biased region" description="Polar residues" evidence="1">
    <location>
        <begin position="7"/>
        <end position="20"/>
    </location>
</feature>
<gene>
    <name evidence="2" type="ORF">FHD67_18390</name>
</gene>
<evidence type="ECO:0000313" key="3">
    <source>
        <dbReference type="Proteomes" id="UP000304880"/>
    </source>
</evidence>
<feature type="region of interest" description="Disordered" evidence="1">
    <location>
        <begin position="1"/>
        <end position="48"/>
    </location>
</feature>
<name>A0A5C4R1E3_9RHOB</name>
<dbReference type="EMBL" id="VDDC01000049">
    <property type="protein sequence ID" value="TNH37790.1"/>
    <property type="molecule type" value="Genomic_DNA"/>
</dbReference>
<sequence>MTFARQRPQTSEPQNLTSLSLELDHRENKDRQASKSNQMTGSEPDDDLERMIEAKVAMALRLIKF</sequence>
<protein>
    <submittedName>
        <fullName evidence="2">Uncharacterized protein</fullName>
    </submittedName>
</protein>
<evidence type="ECO:0000313" key="2">
    <source>
        <dbReference type="EMBL" id="TNH37790.1"/>
    </source>
</evidence>
<dbReference type="AlphaFoldDB" id="A0A5C4R1E3"/>
<dbReference type="Proteomes" id="UP000304880">
    <property type="component" value="Unassembled WGS sequence"/>
</dbReference>
<organism evidence="2 3">
    <name type="scientific">Paracoccus haeundaensis</name>
    <dbReference type="NCBI Taxonomy" id="225362"/>
    <lineage>
        <taxon>Bacteria</taxon>
        <taxon>Pseudomonadati</taxon>
        <taxon>Pseudomonadota</taxon>
        <taxon>Alphaproteobacteria</taxon>
        <taxon>Rhodobacterales</taxon>
        <taxon>Paracoccaceae</taxon>
        <taxon>Paracoccus</taxon>
    </lineage>
</organism>
<evidence type="ECO:0000256" key="1">
    <source>
        <dbReference type="SAM" id="MobiDB-lite"/>
    </source>
</evidence>
<comment type="caution">
    <text evidence="2">The sequence shown here is derived from an EMBL/GenBank/DDBJ whole genome shotgun (WGS) entry which is preliminary data.</text>
</comment>
<accession>A0A5C4R1E3</accession>
<feature type="compositionally biased region" description="Basic and acidic residues" evidence="1">
    <location>
        <begin position="22"/>
        <end position="33"/>
    </location>
</feature>